<accession>C3ZBK5</accession>
<evidence type="ECO:0000256" key="1">
    <source>
        <dbReference type="ARBA" id="ARBA00022737"/>
    </source>
</evidence>
<dbReference type="Gene3D" id="1.25.40.10">
    <property type="entry name" value="Tetratricopeptide repeat domain"/>
    <property type="match status" value="2"/>
</dbReference>
<protein>
    <recommendedName>
        <fullName evidence="6">MalT-like TPR region domain-containing protein</fullName>
    </recommendedName>
</protein>
<dbReference type="Pfam" id="PF07719">
    <property type="entry name" value="TPR_2"/>
    <property type="match status" value="1"/>
</dbReference>
<dbReference type="PROSITE" id="PS50005">
    <property type="entry name" value="TPR"/>
    <property type="match status" value="2"/>
</dbReference>
<dbReference type="InterPro" id="IPR011990">
    <property type="entry name" value="TPR-like_helical_dom_sf"/>
</dbReference>
<feature type="repeat" description="TPR" evidence="3">
    <location>
        <begin position="264"/>
        <end position="297"/>
    </location>
</feature>
<feature type="region of interest" description="Disordered" evidence="4">
    <location>
        <begin position="52"/>
        <end position="78"/>
    </location>
</feature>
<gene>
    <name evidence="5" type="ORF">BRAFLDRAFT_65079</name>
</gene>
<evidence type="ECO:0000313" key="5">
    <source>
        <dbReference type="EMBL" id="EEN50242.1"/>
    </source>
</evidence>
<reference evidence="5" key="1">
    <citation type="journal article" date="2008" name="Nature">
        <title>The amphioxus genome and the evolution of the chordate karyotype.</title>
        <authorList>
            <consortium name="US DOE Joint Genome Institute (JGI-PGF)"/>
            <person name="Putnam N.H."/>
            <person name="Butts T."/>
            <person name="Ferrier D.E.K."/>
            <person name="Furlong R.F."/>
            <person name="Hellsten U."/>
            <person name="Kawashima T."/>
            <person name="Robinson-Rechavi M."/>
            <person name="Shoguchi E."/>
            <person name="Terry A."/>
            <person name="Yu J.-K."/>
            <person name="Benito-Gutierrez E.L."/>
            <person name="Dubchak I."/>
            <person name="Garcia-Fernandez J."/>
            <person name="Gibson-Brown J.J."/>
            <person name="Grigoriev I.V."/>
            <person name="Horton A.C."/>
            <person name="de Jong P.J."/>
            <person name="Jurka J."/>
            <person name="Kapitonov V.V."/>
            <person name="Kohara Y."/>
            <person name="Kuroki Y."/>
            <person name="Lindquist E."/>
            <person name="Lucas S."/>
            <person name="Osoegawa K."/>
            <person name="Pennacchio L.A."/>
            <person name="Salamov A.A."/>
            <person name="Satou Y."/>
            <person name="Sauka-Spengler T."/>
            <person name="Schmutz J."/>
            <person name="Shin-I T."/>
            <person name="Toyoda A."/>
            <person name="Bronner-Fraser M."/>
            <person name="Fujiyama A."/>
            <person name="Holland L.Z."/>
            <person name="Holland P.W.H."/>
            <person name="Satoh N."/>
            <person name="Rokhsar D.S."/>
        </authorList>
    </citation>
    <scope>NUCLEOTIDE SEQUENCE [LARGE SCALE GENOMIC DNA]</scope>
    <source>
        <strain evidence="5">S238N-H82</strain>
        <tissue evidence="5">Testes</tissue>
    </source>
</reference>
<dbReference type="SUPFAM" id="SSF48452">
    <property type="entry name" value="TPR-like"/>
    <property type="match status" value="1"/>
</dbReference>
<feature type="repeat" description="TPR" evidence="3">
    <location>
        <begin position="353"/>
        <end position="386"/>
    </location>
</feature>
<dbReference type="InterPro" id="IPR013105">
    <property type="entry name" value="TPR_2"/>
</dbReference>
<dbReference type="EMBL" id="GG666603">
    <property type="protein sequence ID" value="EEN50242.1"/>
    <property type="molecule type" value="Genomic_DNA"/>
</dbReference>
<keyword evidence="1" id="KW-0677">Repeat</keyword>
<name>C3ZBK5_BRAFL</name>
<sequence length="566" mass="64319">MTNCPHHDLSISLRRGSSRDDLANVLKSVKAMTGPPTPTVIHVQAENAQVGNDNVLYKDKKRPKPGRSSESEPGCSKSRGDELPILVYTVLSLMCHMAPNTAIPVWFFLHLTDDCKELVGEKGSGYNEMIRNELGLSEFDPFVAKNGGKTFMVYKRQCDDLQNSLFHSIAPRKRALIELGKIYAKTFHECDNKEWEKQKAMLPHLRLFWFRHVKKYNLSENMPFGFMVASIRMMGKYMDGDYRSRVEKLADDCLSLSKSPEEKEKAYRALGEIRKKLGQYDAAEKALKAAVQIRREVSGSEQSLKESLEYQGHMLWLAKVATERGQFNKSLKILGECLQCNAMHDENVRNLLASVVFEQGRCYEKLGKFDDAFRCYDKALKAHSNILKDRGGYRYPQYLLKRAHMLALISHGTSTVSSAEVLLEAIANCDEADCILSRRHGSKHNYRALHFCIRARLYIKQRKFGLALGFAQDALRIVVETYGKKHNKVGDALLILGEIWTNKKNKDGDNFLGLKAYHFALACFEDDHPCISDLRARMSDLKDKLDETEVTLLDDDDFDNLIGPSI</sequence>
<dbReference type="InParanoid" id="C3ZBK5"/>
<evidence type="ECO:0008006" key="6">
    <source>
        <dbReference type="Google" id="ProtNLM"/>
    </source>
</evidence>
<dbReference type="InterPro" id="IPR019734">
    <property type="entry name" value="TPR_rpt"/>
</dbReference>
<proteinExistence type="predicted"/>
<organism>
    <name type="scientific">Branchiostoma floridae</name>
    <name type="common">Florida lancelet</name>
    <name type="synonym">Amphioxus</name>
    <dbReference type="NCBI Taxonomy" id="7739"/>
    <lineage>
        <taxon>Eukaryota</taxon>
        <taxon>Metazoa</taxon>
        <taxon>Chordata</taxon>
        <taxon>Cephalochordata</taxon>
        <taxon>Leptocardii</taxon>
        <taxon>Amphioxiformes</taxon>
        <taxon>Branchiostomatidae</taxon>
        <taxon>Branchiostoma</taxon>
    </lineage>
</organism>
<dbReference type="AlphaFoldDB" id="C3ZBK5"/>
<evidence type="ECO:0000256" key="3">
    <source>
        <dbReference type="PROSITE-ProRule" id="PRU00339"/>
    </source>
</evidence>
<dbReference type="SMART" id="SM00028">
    <property type="entry name" value="TPR"/>
    <property type="match status" value="3"/>
</dbReference>
<evidence type="ECO:0000256" key="4">
    <source>
        <dbReference type="SAM" id="MobiDB-lite"/>
    </source>
</evidence>
<dbReference type="PANTHER" id="PTHR45641:SF1">
    <property type="entry name" value="AAA+ ATPASE DOMAIN-CONTAINING PROTEIN"/>
    <property type="match status" value="1"/>
</dbReference>
<keyword evidence="2 3" id="KW-0802">TPR repeat</keyword>
<dbReference type="PANTHER" id="PTHR45641">
    <property type="entry name" value="TETRATRICOPEPTIDE REPEAT PROTEIN (AFU_ORTHOLOGUE AFUA_6G03870)"/>
    <property type="match status" value="1"/>
</dbReference>
<dbReference type="Pfam" id="PF13181">
    <property type="entry name" value="TPR_8"/>
    <property type="match status" value="1"/>
</dbReference>
<evidence type="ECO:0000256" key="2">
    <source>
        <dbReference type="ARBA" id="ARBA00022803"/>
    </source>
</evidence>